<keyword evidence="1" id="KW-0193">Cuticle</keyword>
<proteinExistence type="predicted"/>
<evidence type="ECO:0000256" key="3">
    <source>
        <dbReference type="SAM" id="SignalP"/>
    </source>
</evidence>
<feature type="region of interest" description="Disordered" evidence="2">
    <location>
        <begin position="203"/>
        <end position="260"/>
    </location>
</feature>
<feature type="non-terminal residue" evidence="4">
    <location>
        <position position="260"/>
    </location>
</feature>
<dbReference type="InterPro" id="IPR050468">
    <property type="entry name" value="Cuticle_Struct_Prot"/>
</dbReference>
<dbReference type="AlphaFoldDB" id="A0A087T0Y7"/>
<organism evidence="4 5">
    <name type="scientific">Stegodyphus mimosarum</name>
    <name type="common">African social velvet spider</name>
    <dbReference type="NCBI Taxonomy" id="407821"/>
    <lineage>
        <taxon>Eukaryota</taxon>
        <taxon>Metazoa</taxon>
        <taxon>Ecdysozoa</taxon>
        <taxon>Arthropoda</taxon>
        <taxon>Chelicerata</taxon>
        <taxon>Arachnida</taxon>
        <taxon>Araneae</taxon>
        <taxon>Araneomorphae</taxon>
        <taxon>Entelegynae</taxon>
        <taxon>Eresoidea</taxon>
        <taxon>Eresidae</taxon>
        <taxon>Stegodyphus</taxon>
    </lineage>
</organism>
<feature type="compositionally biased region" description="Gly residues" evidence="2">
    <location>
        <begin position="247"/>
        <end position="260"/>
    </location>
</feature>
<evidence type="ECO:0000256" key="1">
    <source>
        <dbReference type="PROSITE-ProRule" id="PRU00497"/>
    </source>
</evidence>
<dbReference type="OrthoDB" id="6515429at2759"/>
<evidence type="ECO:0000256" key="2">
    <source>
        <dbReference type="SAM" id="MobiDB-lite"/>
    </source>
</evidence>
<reference evidence="4 5" key="1">
    <citation type="submission" date="2013-11" db="EMBL/GenBank/DDBJ databases">
        <title>Genome sequencing of Stegodyphus mimosarum.</title>
        <authorList>
            <person name="Bechsgaard J."/>
        </authorList>
    </citation>
    <scope>NUCLEOTIDE SEQUENCE [LARGE SCALE GENOMIC DNA]</scope>
</reference>
<dbReference type="PANTHER" id="PTHR10380:SF235">
    <property type="entry name" value="CUTICULAR PROTEIN 73D, ISOFORM B"/>
    <property type="match status" value="1"/>
</dbReference>
<dbReference type="InterPro" id="IPR000618">
    <property type="entry name" value="Insect_cuticle"/>
</dbReference>
<gene>
    <name evidence="4" type="ORF">X975_20883</name>
</gene>
<dbReference type="GO" id="GO:0008010">
    <property type="term" value="F:structural constituent of chitin-based larval cuticle"/>
    <property type="evidence" value="ECO:0007669"/>
    <property type="project" value="TreeGrafter"/>
</dbReference>
<feature type="signal peptide" evidence="3">
    <location>
        <begin position="1"/>
        <end position="19"/>
    </location>
</feature>
<evidence type="ECO:0000313" key="4">
    <source>
        <dbReference type="EMBL" id="KFM58776.1"/>
    </source>
</evidence>
<dbReference type="PROSITE" id="PS51155">
    <property type="entry name" value="CHIT_BIND_RR_2"/>
    <property type="match status" value="1"/>
</dbReference>
<feature type="compositionally biased region" description="Gly residues" evidence="2">
    <location>
        <begin position="212"/>
        <end position="232"/>
    </location>
</feature>
<name>A0A087T0Y7_STEMI</name>
<dbReference type="GO" id="GO:0062129">
    <property type="term" value="C:chitin-based extracellular matrix"/>
    <property type="evidence" value="ECO:0007669"/>
    <property type="project" value="TreeGrafter"/>
</dbReference>
<keyword evidence="3" id="KW-0732">Signal</keyword>
<evidence type="ECO:0000313" key="5">
    <source>
        <dbReference type="Proteomes" id="UP000054359"/>
    </source>
</evidence>
<dbReference type="Proteomes" id="UP000054359">
    <property type="component" value="Unassembled WGS sequence"/>
</dbReference>
<feature type="chain" id="PRO_5001829299" evidence="3">
    <location>
        <begin position="20"/>
        <end position="260"/>
    </location>
</feature>
<dbReference type="OMA" id="MPWSELQ"/>
<dbReference type="PANTHER" id="PTHR10380">
    <property type="entry name" value="CUTICLE PROTEIN"/>
    <property type="match status" value="1"/>
</dbReference>
<protein>
    <submittedName>
        <fullName evidence="4">Cuticle protein 16.8</fullName>
    </submittedName>
</protein>
<dbReference type="EMBL" id="KK112887">
    <property type="protein sequence ID" value="KFM58776.1"/>
    <property type="molecule type" value="Genomic_DNA"/>
</dbReference>
<sequence length="260" mass="24790">MSFFQVSLAVVLVIGYASAVGYGPGSGSGAGGSYGGVAGTSAGGYGAGASSGGAGGYSAGGSAGGYSGSSGSSSGFGGSSVSYGGGASSYGGGASSFSGAAAGIQNVPQPYNFDYQAQDEQGNTHYRNEQGDQNGNVQGSYGYTDVQGLYRVVEYVADANGFRANIRTNEPGTDSRESPADMVLVAEPAPAGIQEKFASFGGRGQAVARPSGGAGGYSGGQAGSGAAAGGYSAGSTGSSSGFPTGQRLGGGARPSGKSGY</sequence>
<keyword evidence="5" id="KW-1185">Reference proteome</keyword>
<accession>A0A087T0Y7</accession>
<dbReference type="Pfam" id="PF00379">
    <property type="entry name" value="Chitin_bind_4"/>
    <property type="match status" value="1"/>
</dbReference>